<accession>A0A645HHG3</accession>
<dbReference type="Gene3D" id="1.25.10.90">
    <property type="match status" value="1"/>
</dbReference>
<gene>
    <name evidence="1" type="ORF">SDC9_183052</name>
</gene>
<dbReference type="SUPFAM" id="SSF48371">
    <property type="entry name" value="ARM repeat"/>
    <property type="match status" value="1"/>
</dbReference>
<dbReference type="InterPro" id="IPR016024">
    <property type="entry name" value="ARM-type_fold"/>
</dbReference>
<reference evidence="1" key="1">
    <citation type="submission" date="2019-08" db="EMBL/GenBank/DDBJ databases">
        <authorList>
            <person name="Kucharzyk K."/>
            <person name="Murdoch R.W."/>
            <person name="Higgins S."/>
            <person name="Loffler F."/>
        </authorList>
    </citation>
    <scope>NUCLEOTIDE SEQUENCE</scope>
</reference>
<dbReference type="AlphaFoldDB" id="A0A645HHG3"/>
<comment type="caution">
    <text evidence="1">The sequence shown here is derived from an EMBL/GenBank/DDBJ whole genome shotgun (WGS) entry which is preliminary data.</text>
</comment>
<protein>
    <recommendedName>
        <fullName evidence="2">DNA alkylation repair enzyme</fullName>
    </recommendedName>
</protein>
<evidence type="ECO:0008006" key="2">
    <source>
        <dbReference type="Google" id="ProtNLM"/>
    </source>
</evidence>
<organism evidence="1">
    <name type="scientific">bioreactor metagenome</name>
    <dbReference type="NCBI Taxonomy" id="1076179"/>
    <lineage>
        <taxon>unclassified sequences</taxon>
        <taxon>metagenomes</taxon>
        <taxon>ecological metagenomes</taxon>
    </lineage>
</organism>
<dbReference type="EMBL" id="VSSQ01089211">
    <property type="protein sequence ID" value="MPN35554.1"/>
    <property type="molecule type" value="Genomic_DNA"/>
</dbReference>
<name>A0A645HHG3_9ZZZZ</name>
<sequence length="114" mass="13330">MPELYTRIKGWLRSGETYTVRFGIEMLLSFYLGDAFCPEILELVAGVRSEEYYVNMMIAWFFATALAKQYDATMPFLQAKCLEKWVHNKAIQKAIESSRISKETKVYLRTLKIK</sequence>
<evidence type="ECO:0000313" key="1">
    <source>
        <dbReference type="EMBL" id="MPN35554.1"/>
    </source>
</evidence>
<proteinExistence type="predicted"/>